<comment type="caution">
    <text evidence="2">The sequence shown here is derived from an EMBL/GenBank/DDBJ whole genome shotgun (WGS) entry which is preliminary data.</text>
</comment>
<proteinExistence type="predicted"/>
<evidence type="ECO:0000313" key="2">
    <source>
        <dbReference type="EMBL" id="KAA1075521.1"/>
    </source>
</evidence>
<evidence type="ECO:0000256" key="1">
    <source>
        <dbReference type="SAM" id="MobiDB-lite"/>
    </source>
</evidence>
<feature type="region of interest" description="Disordered" evidence="1">
    <location>
        <begin position="1"/>
        <end position="31"/>
    </location>
</feature>
<dbReference type="Proteomes" id="UP000325313">
    <property type="component" value="Unassembled WGS sequence"/>
</dbReference>
<dbReference type="EMBL" id="VDEP01000472">
    <property type="protein sequence ID" value="KAA1075521.1"/>
    <property type="molecule type" value="Genomic_DNA"/>
</dbReference>
<dbReference type="AlphaFoldDB" id="A0A5B0MFQ5"/>
<gene>
    <name evidence="2" type="ORF">PGTUg99_021358</name>
</gene>
<reference evidence="2 3" key="1">
    <citation type="submission" date="2019-05" db="EMBL/GenBank/DDBJ databases">
        <title>Emergence of the Ug99 lineage of the wheat stem rust pathogen through somatic hybridization.</title>
        <authorList>
            <person name="Li F."/>
            <person name="Upadhyaya N.M."/>
            <person name="Sperschneider J."/>
            <person name="Matny O."/>
            <person name="Nguyen-Phuc H."/>
            <person name="Mago R."/>
            <person name="Raley C."/>
            <person name="Miller M.E."/>
            <person name="Silverstein K.A.T."/>
            <person name="Henningsen E."/>
            <person name="Hirsch C.D."/>
            <person name="Visser B."/>
            <person name="Pretorius Z.A."/>
            <person name="Steffenson B.J."/>
            <person name="Schwessinger B."/>
            <person name="Dodds P.N."/>
            <person name="Figueroa M."/>
        </authorList>
    </citation>
    <scope>NUCLEOTIDE SEQUENCE [LARGE SCALE GENOMIC DNA]</scope>
    <source>
        <strain evidence="2 3">Ug99</strain>
    </source>
</reference>
<protein>
    <submittedName>
        <fullName evidence="2">Uncharacterized protein</fullName>
    </submittedName>
</protein>
<sequence length="208" mass="22556">MTLCSLPLIPKPTGPGFAQNGRGPTEAEPNTSLGQGIGTCVKSRLKPPQTEWCDLASWQPPGAPSEFTRETYVRRPASIALDSQSRWPAAFKPFPQTTKNDQPIALAAQRLVWIKKSQSVLVNLALKLLGADGVSDDFAWSSQHDSLYPKVQLALQQVTAPKGSLIVIANEGDTGLSLDRRRLHSDLEGPSNGRLLARSLDYHSYAVA</sequence>
<evidence type="ECO:0000313" key="3">
    <source>
        <dbReference type="Proteomes" id="UP000325313"/>
    </source>
</evidence>
<organism evidence="2 3">
    <name type="scientific">Puccinia graminis f. sp. tritici</name>
    <dbReference type="NCBI Taxonomy" id="56615"/>
    <lineage>
        <taxon>Eukaryota</taxon>
        <taxon>Fungi</taxon>
        <taxon>Dikarya</taxon>
        <taxon>Basidiomycota</taxon>
        <taxon>Pucciniomycotina</taxon>
        <taxon>Pucciniomycetes</taxon>
        <taxon>Pucciniales</taxon>
        <taxon>Pucciniaceae</taxon>
        <taxon>Puccinia</taxon>
    </lineage>
</organism>
<accession>A0A5B0MFQ5</accession>
<name>A0A5B0MFQ5_PUCGR</name>